<evidence type="ECO:0000256" key="2">
    <source>
        <dbReference type="ARBA" id="ARBA00006579"/>
    </source>
</evidence>
<proteinExistence type="inferred from homology"/>
<keyword evidence="11" id="KW-1185">Reference proteome</keyword>
<evidence type="ECO:0000256" key="9">
    <source>
        <dbReference type="PIRSR" id="PIRSR013503-2"/>
    </source>
</evidence>
<dbReference type="SUPFAM" id="SSF54001">
    <property type="entry name" value="Cysteine proteinases"/>
    <property type="match status" value="1"/>
</dbReference>
<dbReference type="STRING" id="6248.A0A0K0EN27"/>
<dbReference type="GO" id="GO:0071108">
    <property type="term" value="P:protein K48-linked deubiquitination"/>
    <property type="evidence" value="ECO:0007669"/>
    <property type="project" value="TreeGrafter"/>
</dbReference>
<dbReference type="GO" id="GO:0004843">
    <property type="term" value="F:cysteine-type deubiquitinase activity"/>
    <property type="evidence" value="ECO:0007669"/>
    <property type="project" value="UniProtKB-UniRule"/>
</dbReference>
<feature type="domain" description="OTU" evidence="10">
    <location>
        <begin position="94"/>
        <end position="292"/>
    </location>
</feature>
<dbReference type="GO" id="GO:0006508">
    <property type="term" value="P:proteolysis"/>
    <property type="evidence" value="ECO:0007669"/>
    <property type="project" value="UniProtKB-KW"/>
</dbReference>
<dbReference type="PANTHER" id="PTHR12931">
    <property type="entry name" value="UBIQUITIN THIOLESTERASE PROTEIN OTUB"/>
    <property type="match status" value="1"/>
</dbReference>
<dbReference type="AlphaFoldDB" id="A0A0K0EN27"/>
<evidence type="ECO:0000256" key="6">
    <source>
        <dbReference type="ARBA" id="ARBA00022807"/>
    </source>
</evidence>
<name>A0A0K0EN27_STRER</name>
<comment type="catalytic activity">
    <reaction evidence="1 7">
        <text>Thiol-dependent hydrolysis of ester, thioester, amide, peptide and isopeptide bonds formed by the C-terminal Gly of ubiquitin (a 76-residue protein attached to proteins as an intracellular targeting signal).</text>
        <dbReference type="EC" id="3.4.19.12"/>
    </reaction>
</comment>
<reference evidence="12" key="1">
    <citation type="submission" date="2015-08" db="UniProtKB">
        <authorList>
            <consortium name="WormBaseParasite"/>
        </authorList>
    </citation>
    <scope>IDENTIFICATION</scope>
</reference>
<dbReference type="InterPro" id="IPR003323">
    <property type="entry name" value="OTU_dom"/>
</dbReference>
<feature type="active site" evidence="8">
    <location>
        <position position="285"/>
    </location>
</feature>
<keyword evidence="4 7" id="KW-0833">Ubl conjugation pathway</keyword>
<evidence type="ECO:0000256" key="3">
    <source>
        <dbReference type="ARBA" id="ARBA00022670"/>
    </source>
</evidence>
<keyword evidence="6 7" id="KW-0788">Thiol protease</keyword>
<evidence type="ECO:0000259" key="10">
    <source>
        <dbReference type="PROSITE" id="PS50802"/>
    </source>
</evidence>
<keyword evidence="5 7" id="KW-0378">Hydrolase</keyword>
<dbReference type="InterPro" id="IPR019400">
    <property type="entry name" value="Peptidase_C65_otubain"/>
</dbReference>
<feature type="site" description="Interacts with free ubiquitin" evidence="9">
    <location>
        <position position="286"/>
    </location>
</feature>
<evidence type="ECO:0000256" key="5">
    <source>
        <dbReference type="ARBA" id="ARBA00022801"/>
    </source>
</evidence>
<dbReference type="Gene3D" id="1.20.1300.20">
    <property type="entry name" value="Peptidase C65 Otubain, subdomain 2"/>
    <property type="match status" value="1"/>
</dbReference>
<evidence type="ECO:0000313" key="11">
    <source>
        <dbReference type="Proteomes" id="UP000035681"/>
    </source>
</evidence>
<feature type="site" description="Interacts with free ubiquitin" evidence="9">
    <location>
        <position position="236"/>
    </location>
</feature>
<organism evidence="12">
    <name type="scientific">Strongyloides stercoralis</name>
    <name type="common">Threadworm</name>
    <dbReference type="NCBI Taxonomy" id="6248"/>
    <lineage>
        <taxon>Eukaryota</taxon>
        <taxon>Metazoa</taxon>
        <taxon>Ecdysozoa</taxon>
        <taxon>Nematoda</taxon>
        <taxon>Chromadorea</taxon>
        <taxon>Rhabditida</taxon>
        <taxon>Tylenchina</taxon>
        <taxon>Panagrolaimomorpha</taxon>
        <taxon>Strongyloidoidea</taxon>
        <taxon>Strongyloididae</taxon>
        <taxon>Strongyloides</taxon>
    </lineage>
</organism>
<keyword evidence="3 7" id="KW-0645">Protease</keyword>
<dbReference type="WBParaSite" id="TCONS_00000290.p1">
    <property type="protein sequence ID" value="TCONS_00000290.p1"/>
    <property type="gene ID" value="XLOC_000299"/>
</dbReference>
<feature type="site" description="Interacts with free ubiquitin" evidence="9">
    <location>
        <position position="250"/>
    </location>
</feature>
<evidence type="ECO:0000256" key="8">
    <source>
        <dbReference type="PIRSR" id="PIRSR013503-1"/>
    </source>
</evidence>
<dbReference type="GO" id="GO:0043130">
    <property type="term" value="F:ubiquitin binding"/>
    <property type="evidence" value="ECO:0007669"/>
    <property type="project" value="UniProtKB-UniRule"/>
</dbReference>
<sequence>MSAENQIPRTVNDVTTNSELVDDNGKTLQQQLQENEHLLYEQSRIFSLQIEDEVRNNQELIGPKSNILTLVEAYAPETSPEYSKKAVQLSNIYGHVRRVRGDGNCFYRSILTALLEKCLNDKSLLEQFKKLAGEWRDKFFAMGFPELTTSDFCDSIDELLKDLENNVYDSNSLMVTLGDENIANYYVAYMRILTSAFLRENKELYEGFIEGGRTMEAFCLDEVEPMWKECDHITIIALVNALKVNIRIEYMDQSHSPEGGIHYDICGSESSNTEPFLFFLYRPGHYDILYKD</sequence>
<feature type="active site" evidence="8">
    <location>
        <position position="102"/>
    </location>
</feature>
<dbReference type="PANTHER" id="PTHR12931:SF15">
    <property type="entry name" value="UBIQUITIN THIOESTERASE OTUBAIN-LIKE"/>
    <property type="match status" value="1"/>
</dbReference>
<feature type="active site" description="Nucleophile" evidence="8">
    <location>
        <position position="105"/>
    </location>
</feature>
<dbReference type="Proteomes" id="UP000035681">
    <property type="component" value="Unplaced"/>
</dbReference>
<comment type="similarity">
    <text evidence="2 7">Belongs to the peptidase C65 family.</text>
</comment>
<dbReference type="InterPro" id="IPR038765">
    <property type="entry name" value="Papain-like_cys_pep_sf"/>
</dbReference>
<dbReference type="GO" id="GO:0005634">
    <property type="term" value="C:nucleus"/>
    <property type="evidence" value="ECO:0007669"/>
    <property type="project" value="TreeGrafter"/>
</dbReference>
<dbReference type="Gene3D" id="3.30.200.60">
    <property type="entry name" value="Peptidase C65 Otubain, subdomain 1"/>
    <property type="match status" value="1"/>
</dbReference>
<dbReference type="EC" id="3.4.19.12" evidence="7"/>
<protein>
    <recommendedName>
        <fullName evidence="7">Ubiquitin thioesterase</fullName>
        <ecNumber evidence="7">3.4.19.12</ecNumber>
    </recommendedName>
</protein>
<dbReference type="FunFam" id="1.20.1300.20:FF:000001">
    <property type="entry name" value="Ubiquitin thioesterase OTUB1"/>
    <property type="match status" value="1"/>
</dbReference>
<dbReference type="WBParaSite" id="SSTP_0001086500.1">
    <property type="protein sequence ID" value="SSTP_0001086500.1"/>
    <property type="gene ID" value="SSTP_0001086500"/>
</dbReference>
<dbReference type="InterPro" id="IPR016615">
    <property type="entry name" value="Otubain"/>
</dbReference>
<dbReference type="PROSITE" id="PS50802">
    <property type="entry name" value="OTU"/>
    <property type="match status" value="1"/>
</dbReference>
<evidence type="ECO:0000256" key="1">
    <source>
        <dbReference type="ARBA" id="ARBA00000707"/>
    </source>
</evidence>
<evidence type="ECO:0000313" key="12">
    <source>
        <dbReference type="WBParaSite" id="SSTP_0001086500.1"/>
    </source>
</evidence>
<evidence type="ECO:0000256" key="7">
    <source>
        <dbReference type="PIRNR" id="PIRNR013503"/>
    </source>
</evidence>
<feature type="site" description="Interacts with free ubiquitin" evidence="9">
    <location>
        <position position="252"/>
    </location>
</feature>
<dbReference type="CDD" id="cd22749">
    <property type="entry name" value="Otubain_C65"/>
    <property type="match status" value="1"/>
</dbReference>
<dbReference type="PIRSF" id="PIRSF013503">
    <property type="entry name" value="Ubiquitin_thioesterase_Otubain"/>
    <property type="match status" value="1"/>
</dbReference>
<feature type="site" description="Interacts with free ubiquitin" evidence="9">
    <location>
        <position position="281"/>
    </location>
</feature>
<dbReference type="Pfam" id="PF10275">
    <property type="entry name" value="Peptidase_C65"/>
    <property type="match status" value="1"/>
</dbReference>
<accession>A0A0K0EN27</accession>
<dbReference type="InterPro" id="IPR042467">
    <property type="entry name" value="Peptidase_C65_otubain_sub2"/>
</dbReference>
<evidence type="ECO:0000256" key="4">
    <source>
        <dbReference type="ARBA" id="ARBA00022786"/>
    </source>
</evidence>
<dbReference type="InterPro" id="IPR042468">
    <property type="entry name" value="Peptidase_C65_otubain_sub1"/>
</dbReference>